<sequence>MLRMVSLTSSLKGLLLLLFFAVLEVALGQGPKTLILVSQGEYWWDEEAGLYEAALREELLRAGFRVLDAAQVQKVADRQLLTRLVQGDALAAITLATNFKADALVVSRVFTSRVLASRTNVATFYTYKATGDVRLVMASTGQVVGSWSPSQTGTGTSEREAAFAALRNLGKEVGQALRKQDFAAAGTNPVVRLTVTGLKSFTDASVLLRELSSQKGVISAERKSFANGVLEAEVVFQGPVDELAALLEGLRLLPLEVTEVSGFAIEARVR</sequence>
<dbReference type="OrthoDB" id="30739at2"/>
<accession>A0A1J0LVQ6</accession>
<dbReference type="STRING" id="56956.A0O31_01428"/>
<reference evidence="2 4" key="3">
    <citation type="journal article" date="2022" name="Microbiol. Resour. Announc.">
        <title>Complete Genome Sequences of Thermus Strains Isolated from Senami Hot Spring in Japan.</title>
        <authorList>
            <person name="Miyazaki K."/>
        </authorList>
    </citation>
    <scope>NUCLEOTIDE SEQUENCE [LARGE SCALE GENOMIC DNA]</scope>
    <source>
        <strain evidence="2 4">SNM4-1</strain>
    </source>
</reference>
<evidence type="ECO:0000313" key="4">
    <source>
        <dbReference type="Proteomes" id="UP000831120"/>
    </source>
</evidence>
<dbReference type="Proteomes" id="UP000182993">
    <property type="component" value="Chromosome"/>
</dbReference>
<dbReference type="KEGG" id="tbc:A0O31_01428"/>
<evidence type="ECO:0000313" key="2">
    <source>
        <dbReference type="EMBL" id="BDG17177.1"/>
    </source>
</evidence>
<evidence type="ECO:0000313" key="1">
    <source>
        <dbReference type="EMBL" id="APD09543.1"/>
    </source>
</evidence>
<dbReference type="EMBL" id="CP016312">
    <property type="protein sequence ID" value="APD09543.1"/>
    <property type="molecule type" value="Genomic_DNA"/>
</dbReference>
<protein>
    <submittedName>
        <fullName evidence="1">Uncharacterized protein</fullName>
    </submittedName>
</protein>
<dbReference type="EMBL" id="AP025593">
    <property type="protein sequence ID" value="BDG17177.1"/>
    <property type="molecule type" value="Genomic_DNA"/>
</dbReference>
<dbReference type="Proteomes" id="UP000831120">
    <property type="component" value="Chromosome"/>
</dbReference>
<dbReference type="Gene3D" id="3.40.50.10610">
    <property type="entry name" value="ABC-type transport auxiliary lipoprotein component"/>
    <property type="match status" value="1"/>
</dbReference>
<keyword evidence="4" id="KW-1185">Reference proteome</keyword>
<proteinExistence type="predicted"/>
<gene>
    <name evidence="1" type="ORF">A0O31_01428</name>
    <name evidence="2" type="ORF">TbrSNM41_19110</name>
</gene>
<organism evidence="1 3">
    <name type="scientific">Thermus brockianus</name>
    <dbReference type="NCBI Taxonomy" id="56956"/>
    <lineage>
        <taxon>Bacteria</taxon>
        <taxon>Thermotogati</taxon>
        <taxon>Deinococcota</taxon>
        <taxon>Deinococci</taxon>
        <taxon>Thermales</taxon>
        <taxon>Thermaceae</taxon>
        <taxon>Thermus</taxon>
    </lineage>
</organism>
<evidence type="ECO:0000313" key="3">
    <source>
        <dbReference type="Proteomes" id="UP000182993"/>
    </source>
</evidence>
<reference evidence="3" key="1">
    <citation type="submission" date="2016-06" db="EMBL/GenBank/DDBJ databases">
        <title>Whole genome sequencing of Thermus brockianus strain GE-1.</title>
        <authorList>
            <person name="Schaefers C."/>
            <person name="Blank S."/>
            <person name="Wiebusch S."/>
            <person name="Elleuche S."/>
            <person name="Antranikian G."/>
        </authorList>
    </citation>
    <scope>NUCLEOTIDE SEQUENCE [LARGE SCALE GENOMIC DNA]</scope>
    <source>
        <strain evidence="3">GE-1</strain>
    </source>
</reference>
<dbReference type="AlphaFoldDB" id="A0A1J0LVQ6"/>
<reference evidence="1" key="2">
    <citation type="journal article" date="2017" name="Stand. Genomic Sci.">
        <title>Complete genome sequence of Thermus brockianus GE-1 reveals key enzymes of xylan/xylose metabolism.</title>
        <authorList>
            <person name="Schaefers C."/>
            <person name="Blank S."/>
            <person name="Wiebusch S."/>
            <person name="Elleuche S."/>
            <person name="Antranikian G."/>
        </authorList>
    </citation>
    <scope>NUCLEOTIDE SEQUENCE</scope>
    <source>
        <strain evidence="1">GE-1</strain>
    </source>
</reference>
<name>A0A1J0LVQ6_THEBO</name>